<proteinExistence type="inferred from homology"/>
<dbReference type="AlphaFoldDB" id="A0A1F6BLL4"/>
<dbReference type="GO" id="GO:0003735">
    <property type="term" value="F:structural constituent of ribosome"/>
    <property type="evidence" value="ECO:0007669"/>
    <property type="project" value="InterPro"/>
</dbReference>
<dbReference type="InterPro" id="IPR004389">
    <property type="entry name" value="Ribosomal_uL18_bac-type"/>
</dbReference>
<protein>
    <recommendedName>
        <fullName evidence="6 7">Large ribosomal subunit protein uL18</fullName>
    </recommendedName>
</protein>
<name>A0A1F6BLL4_9BACT</name>
<keyword evidence="3 7" id="KW-0694">RNA-binding</keyword>
<evidence type="ECO:0000256" key="6">
    <source>
        <dbReference type="ARBA" id="ARBA00035197"/>
    </source>
</evidence>
<dbReference type="HAMAP" id="MF_01337_B">
    <property type="entry name" value="Ribosomal_uL18_B"/>
    <property type="match status" value="1"/>
</dbReference>
<evidence type="ECO:0000313" key="9">
    <source>
        <dbReference type="Proteomes" id="UP000176273"/>
    </source>
</evidence>
<dbReference type="GO" id="GO:0022625">
    <property type="term" value="C:cytosolic large ribosomal subunit"/>
    <property type="evidence" value="ECO:0007669"/>
    <property type="project" value="TreeGrafter"/>
</dbReference>
<dbReference type="Gene3D" id="3.30.420.100">
    <property type="match status" value="1"/>
</dbReference>
<evidence type="ECO:0000256" key="1">
    <source>
        <dbReference type="ARBA" id="ARBA00007116"/>
    </source>
</evidence>
<dbReference type="GO" id="GO:0008097">
    <property type="term" value="F:5S rRNA binding"/>
    <property type="evidence" value="ECO:0007669"/>
    <property type="project" value="TreeGrafter"/>
</dbReference>
<comment type="caution">
    <text evidence="8">The sequence shown here is derived from an EMBL/GenBank/DDBJ whole genome shotgun (WGS) entry which is preliminary data.</text>
</comment>
<dbReference type="NCBIfam" id="TIGR00060">
    <property type="entry name" value="L18_bact"/>
    <property type="match status" value="1"/>
</dbReference>
<dbReference type="InterPro" id="IPR005484">
    <property type="entry name" value="Ribosomal_uL18_bac/plant/anim"/>
</dbReference>
<evidence type="ECO:0000256" key="5">
    <source>
        <dbReference type="ARBA" id="ARBA00023274"/>
    </source>
</evidence>
<evidence type="ECO:0000256" key="7">
    <source>
        <dbReference type="HAMAP-Rule" id="MF_01337"/>
    </source>
</evidence>
<evidence type="ECO:0000256" key="2">
    <source>
        <dbReference type="ARBA" id="ARBA00022730"/>
    </source>
</evidence>
<dbReference type="PANTHER" id="PTHR12899">
    <property type="entry name" value="39S RIBOSOMAL PROTEIN L18, MITOCHONDRIAL"/>
    <property type="match status" value="1"/>
</dbReference>
<sequence length="120" mass="13381">MAKTETIIRRARRTRVKIVQQAHDSGRGTRPRLSVFRSLRHIHAQLIDDARGTTLVSAWSREVPSGGKGKIAVAHEVGKLIGKRAQEQGVTKVVFDRGQYRYHGRVRAVAEGARESGLLF</sequence>
<gene>
    <name evidence="7" type="primary">rplR</name>
    <name evidence="8" type="ORF">A2110_00760</name>
</gene>
<organism evidence="8 9">
    <name type="scientific">Candidatus Jorgensenbacteria bacterium GWA1_54_12</name>
    <dbReference type="NCBI Taxonomy" id="1798468"/>
    <lineage>
        <taxon>Bacteria</taxon>
        <taxon>Candidatus Joergenseniibacteriota</taxon>
    </lineage>
</organism>
<comment type="function">
    <text evidence="7">This is one of the proteins that bind and probably mediate the attachment of the 5S RNA into the large ribosomal subunit, where it forms part of the central protuberance.</text>
</comment>
<dbReference type="Pfam" id="PF00861">
    <property type="entry name" value="Ribosomal_L18p"/>
    <property type="match status" value="1"/>
</dbReference>
<dbReference type="SUPFAM" id="SSF53137">
    <property type="entry name" value="Translational machinery components"/>
    <property type="match status" value="1"/>
</dbReference>
<dbReference type="Proteomes" id="UP000176273">
    <property type="component" value="Unassembled WGS sequence"/>
</dbReference>
<keyword evidence="4 7" id="KW-0689">Ribosomal protein</keyword>
<keyword evidence="2 7" id="KW-0699">rRNA-binding</keyword>
<dbReference type="CDD" id="cd00432">
    <property type="entry name" value="Ribosomal_L18_L5e"/>
    <property type="match status" value="1"/>
</dbReference>
<keyword evidence="5 7" id="KW-0687">Ribonucleoprotein</keyword>
<evidence type="ECO:0000313" key="8">
    <source>
        <dbReference type="EMBL" id="OGG37652.1"/>
    </source>
</evidence>
<dbReference type="FunFam" id="3.30.420.100:FF:000001">
    <property type="entry name" value="50S ribosomal protein L18"/>
    <property type="match status" value="1"/>
</dbReference>
<evidence type="ECO:0000256" key="3">
    <source>
        <dbReference type="ARBA" id="ARBA00022884"/>
    </source>
</evidence>
<dbReference type="EMBL" id="MFKH01000006">
    <property type="protein sequence ID" value="OGG37652.1"/>
    <property type="molecule type" value="Genomic_DNA"/>
</dbReference>
<reference evidence="8 9" key="1">
    <citation type="journal article" date="2016" name="Nat. Commun.">
        <title>Thousands of microbial genomes shed light on interconnected biogeochemical processes in an aquifer system.</title>
        <authorList>
            <person name="Anantharaman K."/>
            <person name="Brown C.T."/>
            <person name="Hug L.A."/>
            <person name="Sharon I."/>
            <person name="Castelle C.J."/>
            <person name="Probst A.J."/>
            <person name="Thomas B.C."/>
            <person name="Singh A."/>
            <person name="Wilkins M.J."/>
            <person name="Karaoz U."/>
            <person name="Brodie E.L."/>
            <person name="Williams K.H."/>
            <person name="Hubbard S.S."/>
            <person name="Banfield J.F."/>
        </authorList>
    </citation>
    <scope>NUCLEOTIDE SEQUENCE [LARGE SCALE GENOMIC DNA]</scope>
</reference>
<dbReference type="STRING" id="1798468.A2110_00760"/>
<dbReference type="GO" id="GO:0006412">
    <property type="term" value="P:translation"/>
    <property type="evidence" value="ECO:0007669"/>
    <property type="project" value="UniProtKB-UniRule"/>
</dbReference>
<comment type="subunit">
    <text evidence="7">Part of the 50S ribosomal subunit; part of the 5S rRNA/L5/L18/L25 subcomplex. Contacts the 5S and 23S rRNAs.</text>
</comment>
<comment type="similarity">
    <text evidence="1 7">Belongs to the universal ribosomal protein uL18 family.</text>
</comment>
<dbReference type="InterPro" id="IPR057268">
    <property type="entry name" value="Ribosomal_L18"/>
</dbReference>
<evidence type="ECO:0000256" key="4">
    <source>
        <dbReference type="ARBA" id="ARBA00022980"/>
    </source>
</evidence>
<accession>A0A1F6BLL4</accession>
<dbReference type="PANTHER" id="PTHR12899:SF3">
    <property type="entry name" value="LARGE RIBOSOMAL SUBUNIT PROTEIN UL18M"/>
    <property type="match status" value="1"/>
</dbReference>